<evidence type="ECO:0000256" key="7">
    <source>
        <dbReference type="SAM" id="Phobius"/>
    </source>
</evidence>
<feature type="transmembrane region" description="Helical" evidence="7">
    <location>
        <begin position="381"/>
        <end position="398"/>
    </location>
</feature>
<evidence type="ECO:0000256" key="6">
    <source>
        <dbReference type="ARBA" id="ARBA00023136"/>
    </source>
</evidence>
<dbReference type="InterPro" id="IPR051788">
    <property type="entry name" value="MFS_Transporter"/>
</dbReference>
<sequence length="490" mass="53245">MSSSPVIHALDIPVSEHPSEKFTFNSASLPVPPHVLVRTRGTTEGIEMNFLGHSRSTAEPTSFENDDISITESETGSKKEWAAIVACGLCLFLSGWQDGSLGPLIPTIQKYYNLSFTVISVLFVSGCLGFLLAAILNIYLSDRLGFGGLIFLGGVCQAISYAVLVPAFPFPVMALAFVTKGFGIGLQDALANGFVGALRNDPSTKMGVIHSLYGAGALVSPVIATQFVYHTHWSYHYVIPLSIASINLVFLFCTFGFHTQEELLGQIQSADVVEAEGKEKKYKQVLESWAVQIMAIFCLLYVGAETTLGGWIVTFVVEERGGRFSAGYISSGFYGGLMLGRIGLIWLNQKVGERRVIYAYLLLAIGLEVMVWILSNLIGNAVAFALIGVLMGYVQVLRQKSPYSNHFYYRPMYPISMNVLGAIVPKWVLTGSMGWVASIGQVGGALFPFLTGTLIQKYGVHVLQPILVALLGGMLISWILIPSSTKRHSD</sequence>
<dbReference type="PROSITE" id="PS50850">
    <property type="entry name" value="MFS"/>
    <property type="match status" value="1"/>
</dbReference>
<keyword evidence="4 7" id="KW-0812">Transmembrane</keyword>
<dbReference type="AlphaFoldDB" id="A0A8H3BBV2"/>
<feature type="transmembrane region" description="Helical" evidence="7">
    <location>
        <begin position="146"/>
        <end position="168"/>
    </location>
</feature>
<dbReference type="PANTHER" id="PTHR23514:SF3">
    <property type="entry name" value="BYPASS OF STOP CODON PROTEIN 6"/>
    <property type="match status" value="1"/>
</dbReference>
<comment type="subcellular location">
    <subcellularLocation>
        <location evidence="1">Endomembrane system</location>
        <topology evidence="1">Multi-pass membrane protein</topology>
    </subcellularLocation>
</comment>
<comment type="caution">
    <text evidence="9">The sequence shown here is derived from an EMBL/GenBank/DDBJ whole genome shotgun (WGS) entry which is preliminary data.</text>
</comment>
<comment type="similarity">
    <text evidence="2">Belongs to the major facilitator superfamily.</text>
</comment>
<evidence type="ECO:0000256" key="4">
    <source>
        <dbReference type="ARBA" id="ARBA00022692"/>
    </source>
</evidence>
<reference evidence="9" key="1">
    <citation type="submission" date="2021-01" db="EMBL/GenBank/DDBJ databases">
        <authorList>
            <person name="Kaushik A."/>
        </authorList>
    </citation>
    <scope>NUCLEOTIDE SEQUENCE</scope>
    <source>
        <strain evidence="9">AG3-T5</strain>
    </source>
</reference>
<dbReference type="SUPFAM" id="SSF103473">
    <property type="entry name" value="MFS general substrate transporter"/>
    <property type="match status" value="1"/>
</dbReference>
<proteinExistence type="inferred from homology"/>
<dbReference type="InterPro" id="IPR020846">
    <property type="entry name" value="MFS_dom"/>
</dbReference>
<evidence type="ECO:0000256" key="5">
    <source>
        <dbReference type="ARBA" id="ARBA00022989"/>
    </source>
</evidence>
<dbReference type="GO" id="GO:0022857">
    <property type="term" value="F:transmembrane transporter activity"/>
    <property type="evidence" value="ECO:0007669"/>
    <property type="project" value="InterPro"/>
</dbReference>
<feature type="transmembrane region" description="Helical" evidence="7">
    <location>
        <begin position="235"/>
        <end position="257"/>
    </location>
</feature>
<dbReference type="GO" id="GO:0012505">
    <property type="term" value="C:endomembrane system"/>
    <property type="evidence" value="ECO:0007669"/>
    <property type="project" value="UniProtKB-SubCell"/>
</dbReference>
<keyword evidence="3" id="KW-0813">Transport</keyword>
<feature type="transmembrane region" description="Helical" evidence="7">
    <location>
        <begin position="356"/>
        <end position="375"/>
    </location>
</feature>
<keyword evidence="5 7" id="KW-1133">Transmembrane helix</keyword>
<evidence type="ECO:0000313" key="9">
    <source>
        <dbReference type="EMBL" id="CAE6452003.1"/>
    </source>
</evidence>
<dbReference type="GO" id="GO:0016020">
    <property type="term" value="C:membrane"/>
    <property type="evidence" value="ECO:0007669"/>
    <property type="project" value="TreeGrafter"/>
</dbReference>
<dbReference type="PANTHER" id="PTHR23514">
    <property type="entry name" value="BYPASS OF STOP CODON PROTEIN 6"/>
    <property type="match status" value="1"/>
</dbReference>
<dbReference type="InterPro" id="IPR011701">
    <property type="entry name" value="MFS"/>
</dbReference>
<gene>
    <name evidence="9" type="ORF">RDB_LOCUS129437</name>
</gene>
<feature type="transmembrane region" description="Helical" evidence="7">
    <location>
        <begin position="419"/>
        <end position="442"/>
    </location>
</feature>
<evidence type="ECO:0000259" key="8">
    <source>
        <dbReference type="PROSITE" id="PS50850"/>
    </source>
</evidence>
<dbReference type="Proteomes" id="UP000663841">
    <property type="component" value="Unassembled WGS sequence"/>
</dbReference>
<protein>
    <recommendedName>
        <fullName evidence="8">Major facilitator superfamily (MFS) profile domain-containing protein</fullName>
    </recommendedName>
</protein>
<evidence type="ECO:0000313" key="10">
    <source>
        <dbReference type="Proteomes" id="UP000663841"/>
    </source>
</evidence>
<dbReference type="EMBL" id="CAJMWW010000158">
    <property type="protein sequence ID" value="CAE6452003.1"/>
    <property type="molecule type" value="Genomic_DNA"/>
</dbReference>
<name>A0A8H3BBV2_9AGAM</name>
<evidence type="ECO:0000256" key="2">
    <source>
        <dbReference type="ARBA" id="ARBA00008335"/>
    </source>
</evidence>
<evidence type="ECO:0000256" key="1">
    <source>
        <dbReference type="ARBA" id="ARBA00004127"/>
    </source>
</evidence>
<dbReference type="Gene3D" id="1.20.1250.20">
    <property type="entry name" value="MFS general substrate transporter like domains"/>
    <property type="match status" value="2"/>
</dbReference>
<dbReference type="Pfam" id="PF07690">
    <property type="entry name" value="MFS_1"/>
    <property type="match status" value="1"/>
</dbReference>
<organism evidence="9 10">
    <name type="scientific">Rhizoctonia solani</name>
    <dbReference type="NCBI Taxonomy" id="456999"/>
    <lineage>
        <taxon>Eukaryota</taxon>
        <taxon>Fungi</taxon>
        <taxon>Dikarya</taxon>
        <taxon>Basidiomycota</taxon>
        <taxon>Agaricomycotina</taxon>
        <taxon>Agaricomycetes</taxon>
        <taxon>Cantharellales</taxon>
        <taxon>Ceratobasidiaceae</taxon>
        <taxon>Rhizoctonia</taxon>
    </lineage>
</organism>
<feature type="domain" description="Major facilitator superfamily (MFS) profile" evidence="8">
    <location>
        <begin position="83"/>
        <end position="485"/>
    </location>
</feature>
<feature type="transmembrane region" description="Helical" evidence="7">
    <location>
        <begin position="289"/>
        <end position="313"/>
    </location>
</feature>
<accession>A0A8H3BBV2</accession>
<evidence type="ECO:0000256" key="3">
    <source>
        <dbReference type="ARBA" id="ARBA00022448"/>
    </source>
</evidence>
<feature type="transmembrane region" description="Helical" evidence="7">
    <location>
        <begin position="207"/>
        <end position="229"/>
    </location>
</feature>
<feature type="transmembrane region" description="Helical" evidence="7">
    <location>
        <begin position="325"/>
        <end position="344"/>
    </location>
</feature>
<dbReference type="InterPro" id="IPR036259">
    <property type="entry name" value="MFS_trans_sf"/>
</dbReference>
<feature type="transmembrane region" description="Helical" evidence="7">
    <location>
        <begin position="174"/>
        <end position="195"/>
    </location>
</feature>
<feature type="transmembrane region" description="Helical" evidence="7">
    <location>
        <begin position="117"/>
        <end position="139"/>
    </location>
</feature>
<feature type="transmembrane region" description="Helical" evidence="7">
    <location>
        <begin position="462"/>
        <end position="481"/>
    </location>
</feature>
<keyword evidence="6 7" id="KW-0472">Membrane</keyword>